<dbReference type="SUPFAM" id="SSF46565">
    <property type="entry name" value="Chaperone J-domain"/>
    <property type="match status" value="1"/>
</dbReference>
<accession>A0A7H9B2A9</accession>
<dbReference type="InterPro" id="IPR001623">
    <property type="entry name" value="DnaJ_domain"/>
</dbReference>
<dbReference type="PRINTS" id="PR00625">
    <property type="entry name" value="JDOMAIN"/>
</dbReference>
<feature type="domain" description="CR-type" evidence="9">
    <location>
        <begin position="166"/>
        <end position="247"/>
    </location>
</feature>
<dbReference type="InterPro" id="IPR008971">
    <property type="entry name" value="HSP40/DnaJ_pept-bd"/>
</dbReference>
<keyword evidence="5" id="KW-0143">Chaperone</keyword>
<dbReference type="GO" id="GO:0001671">
    <property type="term" value="F:ATPase activator activity"/>
    <property type="evidence" value="ECO:0007669"/>
    <property type="project" value="UniProtKB-ARBA"/>
</dbReference>
<name>A0A7H9B2A9_ZYGMR</name>
<evidence type="ECO:0000259" key="9">
    <source>
        <dbReference type="PROSITE" id="PS51188"/>
    </source>
</evidence>
<dbReference type="GO" id="GO:0006457">
    <property type="term" value="P:protein folding"/>
    <property type="evidence" value="ECO:0007669"/>
    <property type="project" value="InterPro"/>
</dbReference>
<proteinExistence type="predicted"/>
<evidence type="ECO:0000256" key="2">
    <source>
        <dbReference type="ARBA" id="ARBA00022737"/>
    </source>
</evidence>
<feature type="region of interest" description="Disordered" evidence="7">
    <location>
        <begin position="449"/>
        <end position="504"/>
    </location>
</feature>
<dbReference type="SUPFAM" id="SSF49493">
    <property type="entry name" value="HSP40/DnaJ peptide-binding domain"/>
    <property type="match status" value="2"/>
</dbReference>
<evidence type="ECO:0000259" key="8">
    <source>
        <dbReference type="PROSITE" id="PS50076"/>
    </source>
</evidence>
<organism evidence="10 11">
    <name type="scientific">Zygotorulaspora mrakii</name>
    <name type="common">Zygosaccharomyces mrakii</name>
    <dbReference type="NCBI Taxonomy" id="42260"/>
    <lineage>
        <taxon>Eukaryota</taxon>
        <taxon>Fungi</taxon>
        <taxon>Dikarya</taxon>
        <taxon>Ascomycota</taxon>
        <taxon>Saccharomycotina</taxon>
        <taxon>Saccharomycetes</taxon>
        <taxon>Saccharomycetales</taxon>
        <taxon>Saccharomycetaceae</taxon>
        <taxon>Zygotorulaspora</taxon>
    </lineage>
</organism>
<keyword evidence="2" id="KW-0677">Repeat</keyword>
<feature type="domain" description="J" evidence="8">
    <location>
        <begin position="6"/>
        <end position="71"/>
    </location>
</feature>
<keyword evidence="11" id="KW-1185">Reference proteome</keyword>
<evidence type="ECO:0000256" key="4">
    <source>
        <dbReference type="ARBA" id="ARBA00022833"/>
    </source>
</evidence>
<evidence type="ECO:0000256" key="3">
    <source>
        <dbReference type="ARBA" id="ARBA00022771"/>
    </source>
</evidence>
<dbReference type="InterPro" id="IPR002939">
    <property type="entry name" value="DnaJ_C"/>
</dbReference>
<reference evidence="10 11" key="1">
    <citation type="submission" date="2020-07" db="EMBL/GenBank/DDBJ databases">
        <title>The yeast mating-type switching endonuclease HO is a domesticated member of an unorthodox homing genetic element family.</title>
        <authorList>
            <person name="Coughlan A.Y."/>
            <person name="Lombardi L."/>
            <person name="Braun-Galleani S."/>
            <person name="Martos A.R."/>
            <person name="Galeote V."/>
            <person name="Bigey F."/>
            <person name="Dequin S."/>
            <person name="Byrne K.P."/>
            <person name="Wolfe K.H."/>
        </authorList>
    </citation>
    <scope>NUCLEOTIDE SEQUENCE [LARGE SCALE GENOMIC DNA]</scope>
    <source>
        <strain evidence="10 11">NRRL Y-6702</strain>
    </source>
</reference>
<dbReference type="CDD" id="cd10719">
    <property type="entry name" value="DnaJ_zf"/>
    <property type="match status" value="1"/>
</dbReference>
<dbReference type="InterPro" id="IPR044713">
    <property type="entry name" value="DNJA1/2-like"/>
</dbReference>
<dbReference type="PROSITE" id="PS50076">
    <property type="entry name" value="DNAJ_2"/>
    <property type="match status" value="1"/>
</dbReference>
<dbReference type="EMBL" id="CP058607">
    <property type="protein sequence ID" value="QLG72566.1"/>
    <property type="molecule type" value="Genomic_DNA"/>
</dbReference>
<dbReference type="Gene3D" id="1.10.287.110">
    <property type="entry name" value="DnaJ domain"/>
    <property type="match status" value="1"/>
</dbReference>
<dbReference type="FunFam" id="2.10.230.10:FF:000001">
    <property type="entry name" value="DnaJ subfamily A member 2"/>
    <property type="match status" value="1"/>
</dbReference>
<evidence type="ECO:0000256" key="6">
    <source>
        <dbReference type="PROSITE-ProRule" id="PRU00546"/>
    </source>
</evidence>
<dbReference type="OrthoDB" id="550424at2759"/>
<dbReference type="SUPFAM" id="SSF57938">
    <property type="entry name" value="DnaJ/Hsp40 cysteine-rich domain"/>
    <property type="match status" value="1"/>
</dbReference>
<keyword evidence="3 6" id="KW-0863">Zinc-finger</keyword>
<dbReference type="Proteomes" id="UP000509704">
    <property type="component" value="Chromosome 4"/>
</dbReference>
<evidence type="ECO:0000256" key="1">
    <source>
        <dbReference type="ARBA" id="ARBA00022723"/>
    </source>
</evidence>
<dbReference type="PANTHER" id="PTHR43888">
    <property type="entry name" value="DNAJ-LIKE-2, ISOFORM A-RELATED"/>
    <property type="match status" value="1"/>
</dbReference>
<dbReference type="Gene3D" id="2.60.260.20">
    <property type="entry name" value="Urease metallochaperone UreE, N-terminal domain"/>
    <property type="match status" value="2"/>
</dbReference>
<dbReference type="KEGG" id="zmk:HG535_0D02740"/>
<dbReference type="GO" id="GO:0072655">
    <property type="term" value="P:establishment of protein localization to mitochondrion"/>
    <property type="evidence" value="ECO:0007669"/>
    <property type="project" value="UniProtKB-ARBA"/>
</dbReference>
<dbReference type="SMART" id="SM00271">
    <property type="entry name" value="DnaJ"/>
    <property type="match status" value="1"/>
</dbReference>
<evidence type="ECO:0008006" key="12">
    <source>
        <dbReference type="Google" id="ProtNLM"/>
    </source>
</evidence>
<evidence type="ECO:0000256" key="5">
    <source>
        <dbReference type="ARBA" id="ARBA00023186"/>
    </source>
</evidence>
<protein>
    <recommendedName>
        <fullName evidence="12">J domain-containing protein</fullName>
    </recommendedName>
</protein>
<dbReference type="GO" id="GO:0030544">
    <property type="term" value="F:Hsp70 protein binding"/>
    <property type="evidence" value="ECO:0007669"/>
    <property type="project" value="InterPro"/>
</dbReference>
<dbReference type="Pfam" id="PF01556">
    <property type="entry name" value="DnaJ_C"/>
    <property type="match status" value="1"/>
</dbReference>
<dbReference type="PROSITE" id="PS51188">
    <property type="entry name" value="ZF_CR"/>
    <property type="match status" value="1"/>
</dbReference>
<dbReference type="RefSeq" id="XP_037144294.1">
    <property type="nucleotide sequence ID" value="XM_037288399.1"/>
</dbReference>
<dbReference type="InterPro" id="IPR001305">
    <property type="entry name" value="HSP_DnaJ_Cys-rich_dom"/>
</dbReference>
<dbReference type="GO" id="GO:0008270">
    <property type="term" value="F:zinc ion binding"/>
    <property type="evidence" value="ECO:0007669"/>
    <property type="project" value="UniProtKB-KW"/>
</dbReference>
<dbReference type="InterPro" id="IPR036410">
    <property type="entry name" value="HSP_DnaJ_Cys-rich_dom_sf"/>
</dbReference>
<evidence type="ECO:0000313" key="10">
    <source>
        <dbReference type="EMBL" id="QLG72566.1"/>
    </source>
</evidence>
<evidence type="ECO:0000313" key="11">
    <source>
        <dbReference type="Proteomes" id="UP000509704"/>
    </source>
</evidence>
<evidence type="ECO:0000256" key="7">
    <source>
        <dbReference type="SAM" id="MobiDB-lite"/>
    </source>
</evidence>
<feature type="compositionally biased region" description="Basic and acidic residues" evidence="7">
    <location>
        <begin position="491"/>
        <end position="504"/>
    </location>
</feature>
<dbReference type="CDD" id="cd10747">
    <property type="entry name" value="DnaJ_C"/>
    <property type="match status" value="1"/>
</dbReference>
<dbReference type="Gene3D" id="2.10.230.10">
    <property type="entry name" value="Heat shock protein DnaJ, cysteine-rich domain"/>
    <property type="match status" value="1"/>
</dbReference>
<keyword evidence="4 6" id="KW-0862">Zinc</keyword>
<dbReference type="AlphaFoldDB" id="A0A7H9B2A9"/>
<dbReference type="Pfam" id="PF00226">
    <property type="entry name" value="DnaJ"/>
    <property type="match status" value="1"/>
</dbReference>
<dbReference type="InterPro" id="IPR036869">
    <property type="entry name" value="J_dom_sf"/>
</dbReference>
<dbReference type="CDD" id="cd06257">
    <property type="entry name" value="DnaJ"/>
    <property type="match status" value="1"/>
</dbReference>
<gene>
    <name evidence="10" type="ORF">HG535_0D02740</name>
</gene>
<feature type="zinc finger region" description="CR-type" evidence="6">
    <location>
        <begin position="166"/>
        <end position="247"/>
    </location>
</feature>
<dbReference type="GeneID" id="59236290"/>
<sequence>MGKFMELYNILNLPAEATTADIKKAYRILALKYHPDKNNHSEESKAKFLKVCSAYEILSDNHKRELYDQYGTTDEIAIKQQQQQQQRGFMGESSFFRSTGPMGMSPGDLFSQFFDNVSSMPMPGFGSRKSNMSGWNVSVPSQSSSTSRGPDIRHSLNCTLSALYYGKKTKLGLNRRRICQSCGGLGGMKKRDCKRCQGQGQITETRRMGPMVQTWTQTCPDCGGSGYLMKNSDLCKDCHGECYIKERKIFDVEVKPGMNHGQAILLPGEADEIITTSYGTEKVVPGDVVITINQVTDQKFQRCNKNGCDLVMRHCKIPLLTSLCGGEIYIDGHPNNRLLKISIIPGEIIKPNCFKSVENMGMPRYINQKDSQGNIITEGYGNLYIQFEVDFPDKLEPETVQNLMQVLKNDKSVKDQLTSQESTVYDRLDDCIEMEDHVLSDFVPNFNDINSTHKKSKHNSGDKSGNRKRARDSFDSQQDDLEFDSDCSSSNDRDKAEPQDCTIH</sequence>
<keyword evidence="1 6" id="KW-0479">Metal-binding</keyword>
<dbReference type="Pfam" id="PF00684">
    <property type="entry name" value="DnaJ_CXXCXGXG"/>
    <property type="match status" value="1"/>
</dbReference>
<dbReference type="GO" id="GO:0051082">
    <property type="term" value="F:unfolded protein binding"/>
    <property type="evidence" value="ECO:0007669"/>
    <property type="project" value="InterPro"/>
</dbReference>